<dbReference type="CDD" id="cd00082">
    <property type="entry name" value="HisKA"/>
    <property type="match status" value="1"/>
</dbReference>
<evidence type="ECO:0000256" key="9">
    <source>
        <dbReference type="ARBA" id="ARBA00022692"/>
    </source>
</evidence>
<dbReference type="Gene3D" id="3.30.565.10">
    <property type="entry name" value="Histidine kinase-like ATPase, C-terminal domain"/>
    <property type="match status" value="1"/>
</dbReference>
<dbReference type="OrthoDB" id="5499837at2"/>
<feature type="domain" description="Histidine kinase" evidence="25">
    <location>
        <begin position="208"/>
        <end position="408"/>
    </location>
</feature>
<evidence type="ECO:0000256" key="17">
    <source>
        <dbReference type="ARBA" id="ARBA00023012"/>
    </source>
</evidence>
<evidence type="ECO:0000256" key="16">
    <source>
        <dbReference type="ARBA" id="ARBA00022989"/>
    </source>
</evidence>
<evidence type="ECO:0000256" key="19">
    <source>
        <dbReference type="ARBA" id="ARBA00023026"/>
    </source>
</evidence>
<dbReference type="KEGG" id="nak:EH165_10795"/>
<evidence type="ECO:0000256" key="24">
    <source>
        <dbReference type="SAM" id="Phobius"/>
    </source>
</evidence>
<sequence length="452" mass="48133">MRRRLLRSIVMVIMVTVIALGLPLGVVSWRLVDDLVHSNITSQLEAINASLNAQQFTDGAMDLRSVSVSVPPGWRLEYERGGVGQAVGAEPLAVSVSDAVTSISNGKLTLYSPVDRLRREQFLALGLVALAVLASIVVGVGVALITSRRLTHPLSDLADRAARLGSGDFRTFKRRYQIAELDRVAEVLDSAAGDISTVLQRERDLASEISHQLRTRLTGLQLRLEELAEYPDDVVRADVSAALEQTDRLVNIVNDLLANARSQRAASAAEISLSTALEQVRTEWVTVYAAAGRTLTVICPPQIVVKATAVRLREALGVLLDNALMHGAGAVRVTVKQGEPLVLLEVADEGDGVGEKLAGHIFDRGISGADSSGLGLALARAFIEADGGRLELRRARPPVFGMFLVRADPDDSAPSGSVPNGSAPSVFAPHSIGAPGGSPRIPPPWDAPTRFC</sequence>
<evidence type="ECO:0000256" key="3">
    <source>
        <dbReference type="ARBA" id="ARBA00001946"/>
    </source>
</evidence>
<dbReference type="PROSITE" id="PS50109">
    <property type="entry name" value="HIS_KIN"/>
    <property type="match status" value="1"/>
</dbReference>
<evidence type="ECO:0000259" key="25">
    <source>
        <dbReference type="PROSITE" id="PS50109"/>
    </source>
</evidence>
<keyword evidence="17" id="KW-0902">Two-component regulatory system</keyword>
<evidence type="ECO:0000256" key="23">
    <source>
        <dbReference type="SAM" id="MobiDB-lite"/>
    </source>
</evidence>
<dbReference type="SUPFAM" id="SSF47384">
    <property type="entry name" value="Homodimeric domain of signal transducing histidine kinase"/>
    <property type="match status" value="1"/>
</dbReference>
<feature type="domain" description="HAMP" evidence="26">
    <location>
        <begin position="148"/>
        <end position="200"/>
    </location>
</feature>
<evidence type="ECO:0000313" key="28">
    <source>
        <dbReference type="Proteomes" id="UP000268084"/>
    </source>
</evidence>
<dbReference type="EMBL" id="CP034170">
    <property type="protein sequence ID" value="AZI58545.1"/>
    <property type="molecule type" value="Genomic_DNA"/>
</dbReference>
<keyword evidence="16 24" id="KW-1133">Transmembrane helix</keyword>
<keyword evidence="19" id="KW-0843">Virulence</keyword>
<dbReference type="PRINTS" id="PR00344">
    <property type="entry name" value="BCTRLSENSOR"/>
</dbReference>
<reference evidence="27 28" key="1">
    <citation type="submission" date="2018-11" db="EMBL/GenBank/DDBJ databases">
        <authorList>
            <person name="Da X."/>
        </authorList>
    </citation>
    <scope>NUCLEOTIDE SEQUENCE [LARGE SCALE GENOMIC DNA]</scope>
    <source>
        <strain evidence="27 28">S14-144</strain>
    </source>
</reference>
<dbReference type="Pfam" id="PF00512">
    <property type="entry name" value="HisKA"/>
    <property type="match status" value="1"/>
</dbReference>
<reference evidence="27 28" key="2">
    <citation type="submission" date="2018-12" db="EMBL/GenBank/DDBJ databases">
        <title>Nakamurella antarcticus sp. nov., isolated from Antarctica South Shetland Islands soil.</title>
        <authorList>
            <person name="Peng F."/>
        </authorList>
    </citation>
    <scope>NUCLEOTIDE SEQUENCE [LARGE SCALE GENOMIC DNA]</scope>
    <source>
        <strain evidence="27 28">S14-144</strain>
    </source>
</reference>
<evidence type="ECO:0000256" key="5">
    <source>
        <dbReference type="ARBA" id="ARBA00012438"/>
    </source>
</evidence>
<evidence type="ECO:0000256" key="11">
    <source>
        <dbReference type="ARBA" id="ARBA00022777"/>
    </source>
</evidence>
<evidence type="ECO:0000256" key="6">
    <source>
        <dbReference type="ARBA" id="ARBA00022475"/>
    </source>
</evidence>
<keyword evidence="8" id="KW-0808">Transferase</keyword>
<dbReference type="InterPro" id="IPR036890">
    <property type="entry name" value="HATPase_C_sf"/>
</dbReference>
<keyword evidence="14" id="KW-0460">Magnesium</keyword>
<evidence type="ECO:0000259" key="26">
    <source>
        <dbReference type="PROSITE" id="PS50885"/>
    </source>
</evidence>
<dbReference type="Gene3D" id="1.10.287.130">
    <property type="match status" value="1"/>
</dbReference>
<feature type="compositionally biased region" description="Polar residues" evidence="23">
    <location>
        <begin position="414"/>
        <end position="423"/>
    </location>
</feature>
<evidence type="ECO:0000313" key="27">
    <source>
        <dbReference type="EMBL" id="AZI58545.1"/>
    </source>
</evidence>
<dbReference type="GO" id="GO:0005886">
    <property type="term" value="C:plasma membrane"/>
    <property type="evidence" value="ECO:0007669"/>
    <property type="project" value="UniProtKB-SubCell"/>
</dbReference>
<keyword evidence="9 24" id="KW-0812">Transmembrane</keyword>
<protein>
    <recommendedName>
        <fullName evidence="21">Signal transduction histidine-protein kinase/phosphatase MprB</fullName>
        <ecNumber evidence="5">2.7.13.3</ecNumber>
    </recommendedName>
    <alternativeName>
        <fullName evidence="22">Mycobacterial persistence regulator B</fullName>
    </alternativeName>
</protein>
<keyword evidence="20" id="KW-0464">Manganese</keyword>
<keyword evidence="28" id="KW-1185">Reference proteome</keyword>
<dbReference type="EC" id="2.7.13.3" evidence="5"/>
<feature type="transmembrane region" description="Helical" evidence="24">
    <location>
        <begin position="122"/>
        <end position="145"/>
    </location>
</feature>
<dbReference type="GO" id="GO:0000155">
    <property type="term" value="F:phosphorelay sensor kinase activity"/>
    <property type="evidence" value="ECO:0007669"/>
    <property type="project" value="InterPro"/>
</dbReference>
<dbReference type="RefSeq" id="WP_124799454.1">
    <property type="nucleotide sequence ID" value="NZ_CP034170.1"/>
</dbReference>
<evidence type="ECO:0000256" key="7">
    <source>
        <dbReference type="ARBA" id="ARBA00022553"/>
    </source>
</evidence>
<feature type="transmembrane region" description="Helical" evidence="24">
    <location>
        <begin position="12"/>
        <end position="32"/>
    </location>
</feature>
<dbReference type="GO" id="GO:0005524">
    <property type="term" value="F:ATP binding"/>
    <property type="evidence" value="ECO:0007669"/>
    <property type="project" value="UniProtKB-KW"/>
</dbReference>
<dbReference type="Pfam" id="PF02518">
    <property type="entry name" value="HATPase_c"/>
    <property type="match status" value="1"/>
</dbReference>
<keyword evidence="24" id="KW-0472">Membrane</keyword>
<evidence type="ECO:0000256" key="10">
    <source>
        <dbReference type="ARBA" id="ARBA00022741"/>
    </source>
</evidence>
<dbReference type="SMART" id="SM00387">
    <property type="entry name" value="HATPase_c"/>
    <property type="match status" value="1"/>
</dbReference>
<dbReference type="InterPro" id="IPR050980">
    <property type="entry name" value="2C_sensor_his_kinase"/>
</dbReference>
<dbReference type="SUPFAM" id="SSF55874">
    <property type="entry name" value="ATPase domain of HSP90 chaperone/DNA topoisomerase II/histidine kinase"/>
    <property type="match status" value="1"/>
</dbReference>
<dbReference type="GO" id="GO:0004721">
    <property type="term" value="F:phosphoprotein phosphatase activity"/>
    <property type="evidence" value="ECO:0007669"/>
    <property type="project" value="UniProtKB-KW"/>
</dbReference>
<evidence type="ECO:0000256" key="12">
    <source>
        <dbReference type="ARBA" id="ARBA00022801"/>
    </source>
</evidence>
<evidence type="ECO:0000256" key="2">
    <source>
        <dbReference type="ARBA" id="ARBA00001936"/>
    </source>
</evidence>
<evidence type="ECO:0000256" key="8">
    <source>
        <dbReference type="ARBA" id="ARBA00022679"/>
    </source>
</evidence>
<dbReference type="InterPro" id="IPR003594">
    <property type="entry name" value="HATPase_dom"/>
</dbReference>
<evidence type="ECO:0000256" key="18">
    <source>
        <dbReference type="ARBA" id="ARBA00023016"/>
    </source>
</evidence>
<evidence type="ECO:0000256" key="14">
    <source>
        <dbReference type="ARBA" id="ARBA00022842"/>
    </source>
</evidence>
<keyword evidence="6" id="KW-1003">Cell membrane</keyword>
<proteinExistence type="predicted"/>
<dbReference type="InterPro" id="IPR004358">
    <property type="entry name" value="Sig_transdc_His_kin-like_C"/>
</dbReference>
<keyword evidence="10" id="KW-0547">Nucleotide-binding</keyword>
<keyword evidence="7" id="KW-0597">Phosphoprotein</keyword>
<keyword evidence="13" id="KW-0067">ATP-binding</keyword>
<dbReference type="PROSITE" id="PS50885">
    <property type="entry name" value="HAMP"/>
    <property type="match status" value="1"/>
</dbReference>
<dbReference type="PANTHER" id="PTHR44936:SF9">
    <property type="entry name" value="SENSOR PROTEIN CREC"/>
    <property type="match status" value="1"/>
</dbReference>
<evidence type="ECO:0000256" key="20">
    <source>
        <dbReference type="ARBA" id="ARBA00023211"/>
    </source>
</evidence>
<keyword evidence="11 27" id="KW-0418">Kinase</keyword>
<dbReference type="SMART" id="SM00388">
    <property type="entry name" value="HisKA"/>
    <property type="match status" value="1"/>
</dbReference>
<evidence type="ECO:0000256" key="15">
    <source>
        <dbReference type="ARBA" id="ARBA00022912"/>
    </source>
</evidence>
<organism evidence="27 28">
    <name type="scientific">Nakamurella antarctica</name>
    <dbReference type="NCBI Taxonomy" id="1902245"/>
    <lineage>
        <taxon>Bacteria</taxon>
        <taxon>Bacillati</taxon>
        <taxon>Actinomycetota</taxon>
        <taxon>Actinomycetes</taxon>
        <taxon>Nakamurellales</taxon>
        <taxon>Nakamurellaceae</taxon>
        <taxon>Nakamurella</taxon>
    </lineage>
</organism>
<evidence type="ECO:0000256" key="21">
    <source>
        <dbReference type="ARBA" id="ARBA00040454"/>
    </source>
</evidence>
<dbReference type="InterPro" id="IPR003660">
    <property type="entry name" value="HAMP_dom"/>
</dbReference>
<name>A0A3G8ZP46_9ACTN</name>
<dbReference type="InterPro" id="IPR005467">
    <property type="entry name" value="His_kinase_dom"/>
</dbReference>
<accession>A0A3G8ZP46</accession>
<keyword evidence="12" id="KW-0378">Hydrolase</keyword>
<keyword evidence="15" id="KW-0904">Protein phosphatase</keyword>
<keyword evidence="18" id="KW-0346">Stress response</keyword>
<comment type="subcellular location">
    <subcellularLocation>
        <location evidence="4">Cell membrane</location>
        <topology evidence="4">Multi-pass membrane protein</topology>
    </subcellularLocation>
</comment>
<dbReference type="PANTHER" id="PTHR44936">
    <property type="entry name" value="SENSOR PROTEIN CREC"/>
    <property type="match status" value="1"/>
</dbReference>
<evidence type="ECO:0000256" key="4">
    <source>
        <dbReference type="ARBA" id="ARBA00004651"/>
    </source>
</evidence>
<dbReference type="Gene3D" id="6.10.340.10">
    <property type="match status" value="1"/>
</dbReference>
<gene>
    <name evidence="27" type="ORF">EH165_10795</name>
</gene>
<dbReference type="InterPro" id="IPR036097">
    <property type="entry name" value="HisK_dim/P_sf"/>
</dbReference>
<feature type="region of interest" description="Disordered" evidence="23">
    <location>
        <begin position="411"/>
        <end position="452"/>
    </location>
</feature>
<comment type="cofactor">
    <cofactor evidence="3">
        <name>Mg(2+)</name>
        <dbReference type="ChEBI" id="CHEBI:18420"/>
    </cofactor>
</comment>
<evidence type="ECO:0000256" key="22">
    <source>
        <dbReference type="ARBA" id="ARBA00041776"/>
    </source>
</evidence>
<dbReference type="AlphaFoldDB" id="A0A3G8ZP46"/>
<evidence type="ECO:0000256" key="1">
    <source>
        <dbReference type="ARBA" id="ARBA00000085"/>
    </source>
</evidence>
<evidence type="ECO:0000256" key="13">
    <source>
        <dbReference type="ARBA" id="ARBA00022840"/>
    </source>
</evidence>
<dbReference type="InterPro" id="IPR003661">
    <property type="entry name" value="HisK_dim/P_dom"/>
</dbReference>
<comment type="catalytic activity">
    <reaction evidence="1">
        <text>ATP + protein L-histidine = ADP + protein N-phospho-L-histidine.</text>
        <dbReference type="EC" id="2.7.13.3"/>
    </reaction>
</comment>
<dbReference type="Proteomes" id="UP000268084">
    <property type="component" value="Chromosome"/>
</dbReference>
<comment type="cofactor">
    <cofactor evidence="2">
        <name>Mn(2+)</name>
        <dbReference type="ChEBI" id="CHEBI:29035"/>
    </cofactor>
</comment>